<sequence>MSETIEHVKCLIIGSGPAGYTAAIYAARANMAPVLYQGTQPGGQLTTTNEVENFPGYPDGVTGPEMMMQLQAQAQRFETDVRDGWVTKVDFSGPVHKVWVNGTKEVHCDTVIISTGATAKYLGLESEQKYLKLGGGVSACAVCDGFFYRNQEVVIVGAGDSACEEAHYLSKLCKKVTMLVRRDEFRASKIMEARVRNTENIEILFNTNTDEVLGDGQVVTGVRTKNNITGALTEIPATGFFVAIGHKPNTDIFKDYLDLDETGYIINVPGTSRTNVEGVFVSGDAADHVYRQAVTAAGTGCMAALDAERYLAAKEAVVHA</sequence>
<keyword evidence="1 3" id="KW-0285">Flavoprotein</keyword>
<dbReference type="NCBIfam" id="TIGR01292">
    <property type="entry name" value="TRX_reduct"/>
    <property type="match status" value="1"/>
</dbReference>
<keyword evidence="2 3" id="KW-0560">Oxidoreductase</keyword>
<dbReference type="EC" id="1.8.1.9" evidence="3"/>
<dbReference type="AlphaFoldDB" id="A0A8J7LRK8"/>
<dbReference type="PRINTS" id="PR00368">
    <property type="entry name" value="FADPNR"/>
</dbReference>
<proteinExistence type="inferred from homology"/>
<evidence type="ECO:0000256" key="2">
    <source>
        <dbReference type="ARBA" id="ARBA00023002"/>
    </source>
</evidence>
<feature type="domain" description="FAD/NAD(P)-binding" evidence="4">
    <location>
        <begin position="9"/>
        <end position="300"/>
    </location>
</feature>
<dbReference type="SUPFAM" id="SSF51905">
    <property type="entry name" value="FAD/NAD(P)-binding domain"/>
    <property type="match status" value="1"/>
</dbReference>
<evidence type="ECO:0000256" key="1">
    <source>
        <dbReference type="ARBA" id="ARBA00022630"/>
    </source>
</evidence>
<dbReference type="Gene3D" id="3.50.50.60">
    <property type="entry name" value="FAD/NAD(P)-binding domain"/>
    <property type="match status" value="2"/>
</dbReference>
<accession>A0A8J7LRK8</accession>
<dbReference type="PANTHER" id="PTHR48105">
    <property type="entry name" value="THIOREDOXIN REDUCTASE 1-RELATED-RELATED"/>
    <property type="match status" value="1"/>
</dbReference>
<keyword evidence="3" id="KW-0676">Redox-active center</keyword>
<evidence type="ECO:0000256" key="3">
    <source>
        <dbReference type="RuleBase" id="RU003880"/>
    </source>
</evidence>
<comment type="caution">
    <text evidence="5">The sequence shown here is derived from an EMBL/GenBank/DDBJ whole genome shotgun (WGS) entry which is preliminary data.</text>
</comment>
<comment type="subunit">
    <text evidence="3">Homodimer.</text>
</comment>
<dbReference type="PRINTS" id="PR00469">
    <property type="entry name" value="PNDRDTASEII"/>
</dbReference>
<evidence type="ECO:0000313" key="5">
    <source>
        <dbReference type="EMBL" id="MBJ6367290.1"/>
    </source>
</evidence>
<reference evidence="5" key="1">
    <citation type="submission" date="2020-12" db="EMBL/GenBank/DDBJ databases">
        <title>Snuella sp. nov., isolated from sediment in Incheon.</title>
        <authorList>
            <person name="Kim W."/>
        </authorList>
    </citation>
    <scope>NUCLEOTIDE SEQUENCE</scope>
    <source>
        <strain evidence="5">CAU 1569</strain>
    </source>
</reference>
<comment type="catalytic activity">
    <reaction evidence="3">
        <text>[thioredoxin]-dithiol + NADP(+) = [thioredoxin]-disulfide + NADPH + H(+)</text>
        <dbReference type="Rhea" id="RHEA:20345"/>
        <dbReference type="Rhea" id="RHEA-COMP:10698"/>
        <dbReference type="Rhea" id="RHEA-COMP:10700"/>
        <dbReference type="ChEBI" id="CHEBI:15378"/>
        <dbReference type="ChEBI" id="CHEBI:29950"/>
        <dbReference type="ChEBI" id="CHEBI:50058"/>
        <dbReference type="ChEBI" id="CHEBI:57783"/>
        <dbReference type="ChEBI" id="CHEBI:58349"/>
        <dbReference type="EC" id="1.8.1.9"/>
    </reaction>
</comment>
<evidence type="ECO:0000259" key="4">
    <source>
        <dbReference type="Pfam" id="PF07992"/>
    </source>
</evidence>
<name>A0A8J7LRK8_9FLAO</name>
<comment type="cofactor">
    <cofactor evidence="3">
        <name>FAD</name>
        <dbReference type="ChEBI" id="CHEBI:57692"/>
    </cofactor>
</comment>
<dbReference type="InterPro" id="IPR005982">
    <property type="entry name" value="Thioredox_Rdtase"/>
</dbReference>
<dbReference type="GO" id="GO:0005737">
    <property type="term" value="C:cytoplasm"/>
    <property type="evidence" value="ECO:0007669"/>
    <property type="project" value="InterPro"/>
</dbReference>
<dbReference type="GO" id="GO:0019430">
    <property type="term" value="P:removal of superoxide radicals"/>
    <property type="evidence" value="ECO:0007669"/>
    <property type="project" value="UniProtKB-UniRule"/>
</dbReference>
<dbReference type="GO" id="GO:0004791">
    <property type="term" value="F:thioredoxin-disulfide reductase (NADPH) activity"/>
    <property type="evidence" value="ECO:0007669"/>
    <property type="project" value="UniProtKB-UniRule"/>
</dbReference>
<organism evidence="5 6">
    <name type="scientific">Snuella sedimenti</name>
    <dbReference type="NCBI Taxonomy" id="2798802"/>
    <lineage>
        <taxon>Bacteria</taxon>
        <taxon>Pseudomonadati</taxon>
        <taxon>Bacteroidota</taxon>
        <taxon>Flavobacteriia</taxon>
        <taxon>Flavobacteriales</taxon>
        <taxon>Flavobacteriaceae</taxon>
        <taxon>Snuella</taxon>
    </lineage>
</organism>
<dbReference type="Proteomes" id="UP000610931">
    <property type="component" value="Unassembled WGS sequence"/>
</dbReference>
<dbReference type="InterPro" id="IPR036188">
    <property type="entry name" value="FAD/NAD-bd_sf"/>
</dbReference>
<evidence type="ECO:0000313" key="6">
    <source>
        <dbReference type="Proteomes" id="UP000610931"/>
    </source>
</evidence>
<dbReference type="InterPro" id="IPR023753">
    <property type="entry name" value="FAD/NAD-binding_dom"/>
</dbReference>
<keyword evidence="6" id="KW-1185">Reference proteome</keyword>
<dbReference type="Pfam" id="PF07992">
    <property type="entry name" value="Pyr_redox_2"/>
    <property type="match status" value="1"/>
</dbReference>
<comment type="similarity">
    <text evidence="3">Belongs to the class-II pyridine nucleotide-disulfide oxidoreductase family.</text>
</comment>
<keyword evidence="3" id="KW-0274">FAD</keyword>
<dbReference type="RefSeq" id="WP_199113695.1">
    <property type="nucleotide sequence ID" value="NZ_JAELVQ010000003.1"/>
</dbReference>
<dbReference type="EMBL" id="JAELVQ010000003">
    <property type="protein sequence ID" value="MBJ6367290.1"/>
    <property type="molecule type" value="Genomic_DNA"/>
</dbReference>
<protein>
    <recommendedName>
        <fullName evidence="3">Thioredoxin reductase</fullName>
        <ecNumber evidence="3">1.8.1.9</ecNumber>
    </recommendedName>
</protein>
<dbReference type="InterPro" id="IPR050097">
    <property type="entry name" value="Ferredoxin-NADP_redctase_2"/>
</dbReference>
<gene>
    <name evidence="5" type="primary">trxB</name>
    <name evidence="5" type="ORF">JF259_04205</name>
</gene>